<feature type="binding site" evidence="21">
    <location>
        <position position="446"/>
    </location>
    <ligand>
        <name>ATP</name>
        <dbReference type="ChEBI" id="CHEBI:30616"/>
    </ligand>
</feature>
<name>A0A443NKC3_9MAGN</name>
<dbReference type="GO" id="GO:0005524">
    <property type="term" value="F:ATP binding"/>
    <property type="evidence" value="ECO:0007669"/>
    <property type="project" value="UniProtKB-UniRule"/>
</dbReference>
<keyword evidence="11 24" id="KW-0430">Lectin</keyword>
<dbReference type="EMBL" id="QPKB01000003">
    <property type="protein sequence ID" value="RWR78964.1"/>
    <property type="molecule type" value="Genomic_DNA"/>
</dbReference>
<feature type="transmembrane region" description="Helical" evidence="22">
    <location>
        <begin position="65"/>
        <end position="85"/>
    </location>
</feature>
<comment type="catalytic activity">
    <reaction evidence="20">
        <text>L-seryl-[protein] + ATP = O-phospho-L-seryl-[protein] + ADP + H(+)</text>
        <dbReference type="Rhea" id="RHEA:17989"/>
        <dbReference type="Rhea" id="RHEA-COMP:9863"/>
        <dbReference type="Rhea" id="RHEA-COMP:11604"/>
        <dbReference type="ChEBI" id="CHEBI:15378"/>
        <dbReference type="ChEBI" id="CHEBI:29999"/>
        <dbReference type="ChEBI" id="CHEBI:30616"/>
        <dbReference type="ChEBI" id="CHEBI:83421"/>
        <dbReference type="ChEBI" id="CHEBI:456216"/>
        <dbReference type="EC" id="2.7.11.1"/>
    </reaction>
</comment>
<evidence type="ECO:0000256" key="15">
    <source>
        <dbReference type="ARBA" id="ARBA00022989"/>
    </source>
</evidence>
<evidence type="ECO:0000256" key="20">
    <source>
        <dbReference type="ARBA" id="ARBA00048679"/>
    </source>
</evidence>
<dbReference type="InterPro" id="IPR000719">
    <property type="entry name" value="Prot_kinase_dom"/>
</dbReference>
<dbReference type="GO" id="GO:0002229">
    <property type="term" value="P:defense response to oomycetes"/>
    <property type="evidence" value="ECO:0007669"/>
    <property type="project" value="UniProtKB-ARBA"/>
</dbReference>
<dbReference type="PROSITE" id="PS50011">
    <property type="entry name" value="PROTEIN_KINASE_DOM"/>
    <property type="match status" value="1"/>
</dbReference>
<dbReference type="PANTHER" id="PTHR27007">
    <property type="match status" value="1"/>
</dbReference>
<comment type="catalytic activity">
    <reaction evidence="19">
        <text>L-threonyl-[protein] + ATP = O-phospho-L-threonyl-[protein] + ADP + H(+)</text>
        <dbReference type="Rhea" id="RHEA:46608"/>
        <dbReference type="Rhea" id="RHEA-COMP:11060"/>
        <dbReference type="Rhea" id="RHEA-COMP:11605"/>
        <dbReference type="ChEBI" id="CHEBI:15378"/>
        <dbReference type="ChEBI" id="CHEBI:30013"/>
        <dbReference type="ChEBI" id="CHEBI:30616"/>
        <dbReference type="ChEBI" id="CHEBI:61977"/>
        <dbReference type="ChEBI" id="CHEBI:456216"/>
        <dbReference type="EC" id="2.7.11.1"/>
    </reaction>
</comment>
<evidence type="ECO:0000259" key="23">
    <source>
        <dbReference type="PROSITE" id="PS50011"/>
    </source>
</evidence>
<dbReference type="SUPFAM" id="SSF56112">
    <property type="entry name" value="Protein kinase-like (PK-like)"/>
    <property type="match status" value="1"/>
</dbReference>
<keyword evidence="15 22" id="KW-1133">Transmembrane helix</keyword>
<keyword evidence="10" id="KW-0732">Signal</keyword>
<dbReference type="InterPro" id="IPR011009">
    <property type="entry name" value="Kinase-like_dom_sf"/>
</dbReference>
<evidence type="ECO:0000256" key="5">
    <source>
        <dbReference type="ARBA" id="ARBA00012513"/>
    </source>
</evidence>
<accession>A0A443NKC3</accession>
<dbReference type="AlphaFoldDB" id="A0A443NKC3"/>
<dbReference type="Pfam" id="PF00069">
    <property type="entry name" value="Pkinase"/>
    <property type="match status" value="1"/>
</dbReference>
<evidence type="ECO:0000256" key="12">
    <source>
        <dbReference type="ARBA" id="ARBA00022741"/>
    </source>
</evidence>
<dbReference type="OrthoDB" id="1906651at2759"/>
<keyword evidence="17" id="KW-0675">Receptor</keyword>
<dbReference type="InterPro" id="IPR001220">
    <property type="entry name" value="Legume_lectin_dom"/>
</dbReference>
<dbReference type="PROSITE" id="PS00108">
    <property type="entry name" value="PROTEIN_KINASE_ST"/>
    <property type="match status" value="1"/>
</dbReference>
<dbReference type="PROSITE" id="PS00107">
    <property type="entry name" value="PROTEIN_KINASE_ATP"/>
    <property type="match status" value="1"/>
</dbReference>
<dbReference type="CDD" id="cd06899">
    <property type="entry name" value="lectin_legume_LecRK_Arcelin_ConA"/>
    <property type="match status" value="1"/>
</dbReference>
<dbReference type="EC" id="2.7.11.1" evidence="5"/>
<dbReference type="InterPro" id="IPR050528">
    <property type="entry name" value="L-type_Lectin-RKs"/>
</dbReference>
<keyword evidence="16 22" id="KW-0472">Membrane</keyword>
<comment type="subcellular location">
    <subcellularLocation>
        <location evidence="1">Cell membrane</location>
    </subcellularLocation>
    <subcellularLocation>
        <location evidence="2">Membrane</location>
        <topology evidence="2">Single-pass type I membrane protein</topology>
    </subcellularLocation>
</comment>
<dbReference type="GO" id="GO:0030246">
    <property type="term" value="F:carbohydrate binding"/>
    <property type="evidence" value="ECO:0007669"/>
    <property type="project" value="UniProtKB-KW"/>
</dbReference>
<dbReference type="Pfam" id="PF00139">
    <property type="entry name" value="Lectin_legB"/>
    <property type="match status" value="1"/>
</dbReference>
<keyword evidence="14 21" id="KW-0067">ATP-binding</keyword>
<dbReference type="InterPro" id="IPR008271">
    <property type="entry name" value="Ser/Thr_kinase_AS"/>
</dbReference>
<sequence length="742" mass="82831">MMLPKRRTKFSLSFLRNQTWTDLSTLTRSRDDVSKKKNEILSSKPNTDGSFDTHKAMTKGKPPSLVFFFLFLSFIRSISAVDFLFNGFDASNLTLYGNATVESRILTLTEETHFSIGRAFYASKIPTKSPNYPYSPLPFSTSFIFSITPSATTLSGHGFTFLLTPSPSTNGTSTAQNLGLFNVTNNGSPNNHVFAVEFDVFQNPEFLDIDSNHIGVNINSLTSSYSHTAGFWPQYATDDDDDDSFVQLNLNGGANYHAWIDFSGSHINVSMAQAGFNRPKRPLISAPINLSGVLLDEMYVGFTASTGLLAETHRILAWSFSNSNSSAYKGLINYNLPCFMRTKKSIFILKVSFFAVMAFVILIILIYLIVLATRRNKTRSNARDEEKGDPNPMEDWELEYWPHRIRYQEISAATNCFSQENLIGIGGTGKVYKGVLGPGSIEIAVKCIPQESKHGVQEFLAEVSTLGRLKHRNLVGLIGWCRPKKGCLMLVYEYMENGSLDKRVFFDCEPERMLGWVDRLRVLNDVAAGVLYLHEGWEMRVLHRDIKASNVMLDKSINGRLGDFGLARMHPHGQDLGATRVVGTVGYMAPELVRYGKASAKTDVFGLGVLVLEVVCGRRPVEEGSPPLIEWVRGLMEKGKLVMALDQLLRLKGGPQDEEVERVLHLGLACVHPDPSVRPSMRQVVKVLEGVREIDQELEGEGMDTNLLQKADSAKHPTFEDVKQLLWSSMSLWSSDIIRDGR</sequence>
<evidence type="ECO:0000256" key="10">
    <source>
        <dbReference type="ARBA" id="ARBA00022729"/>
    </source>
</evidence>
<evidence type="ECO:0000256" key="13">
    <source>
        <dbReference type="ARBA" id="ARBA00022777"/>
    </source>
</evidence>
<feature type="transmembrane region" description="Helical" evidence="22">
    <location>
        <begin position="347"/>
        <end position="370"/>
    </location>
</feature>
<evidence type="ECO:0000256" key="16">
    <source>
        <dbReference type="ARBA" id="ARBA00023136"/>
    </source>
</evidence>
<dbReference type="Gene3D" id="1.10.510.10">
    <property type="entry name" value="Transferase(Phosphotransferase) domain 1"/>
    <property type="match status" value="1"/>
</dbReference>
<keyword evidence="6" id="KW-1003">Cell membrane</keyword>
<dbReference type="Gene3D" id="2.60.120.200">
    <property type="match status" value="1"/>
</dbReference>
<keyword evidence="8" id="KW-0808">Transferase</keyword>
<evidence type="ECO:0000256" key="9">
    <source>
        <dbReference type="ARBA" id="ARBA00022692"/>
    </source>
</evidence>
<dbReference type="CDD" id="cd14066">
    <property type="entry name" value="STKc_IRAK"/>
    <property type="match status" value="1"/>
</dbReference>
<dbReference type="SUPFAM" id="SSF49899">
    <property type="entry name" value="Concanavalin A-like lectins/glucanases"/>
    <property type="match status" value="1"/>
</dbReference>
<dbReference type="Gene3D" id="3.30.200.20">
    <property type="entry name" value="Phosphorylase Kinase, domain 1"/>
    <property type="match status" value="1"/>
</dbReference>
<reference evidence="24 25" key="1">
    <citation type="journal article" date="2019" name="Nat. Plants">
        <title>Stout camphor tree genome fills gaps in understanding of flowering plant genome evolution.</title>
        <authorList>
            <person name="Chaw S.M."/>
            <person name="Liu Y.C."/>
            <person name="Wu Y.W."/>
            <person name="Wang H.Y."/>
            <person name="Lin C.I."/>
            <person name="Wu C.S."/>
            <person name="Ke H.M."/>
            <person name="Chang L.Y."/>
            <person name="Hsu C.Y."/>
            <person name="Yang H.T."/>
            <person name="Sudianto E."/>
            <person name="Hsu M.H."/>
            <person name="Wu K.P."/>
            <person name="Wang L.N."/>
            <person name="Leebens-Mack J.H."/>
            <person name="Tsai I.J."/>
        </authorList>
    </citation>
    <scope>NUCLEOTIDE SEQUENCE [LARGE SCALE GENOMIC DNA]</scope>
    <source>
        <strain evidence="25">cv. Chaw 1501</strain>
        <tissue evidence="24">Young leaves</tissue>
    </source>
</reference>
<protein>
    <recommendedName>
        <fullName evidence="5">non-specific serine/threonine protein kinase</fullName>
        <ecNumber evidence="5">2.7.11.1</ecNumber>
    </recommendedName>
</protein>
<evidence type="ECO:0000256" key="8">
    <source>
        <dbReference type="ARBA" id="ARBA00022679"/>
    </source>
</evidence>
<dbReference type="InterPro" id="IPR013320">
    <property type="entry name" value="ConA-like_dom_sf"/>
</dbReference>
<comment type="similarity">
    <text evidence="4">In the C-terminal section; belongs to the protein kinase superfamily. Ser/Thr protein kinase family.</text>
</comment>
<keyword evidence="12 21" id="KW-0547">Nucleotide-binding</keyword>
<evidence type="ECO:0000256" key="11">
    <source>
        <dbReference type="ARBA" id="ARBA00022734"/>
    </source>
</evidence>
<evidence type="ECO:0000313" key="25">
    <source>
        <dbReference type="Proteomes" id="UP000283530"/>
    </source>
</evidence>
<keyword evidence="25" id="KW-1185">Reference proteome</keyword>
<evidence type="ECO:0000256" key="18">
    <source>
        <dbReference type="ARBA" id="ARBA00023180"/>
    </source>
</evidence>
<dbReference type="STRING" id="337451.A0A443NKC3"/>
<organism evidence="24 25">
    <name type="scientific">Cinnamomum micranthum f. kanehirae</name>
    <dbReference type="NCBI Taxonomy" id="337451"/>
    <lineage>
        <taxon>Eukaryota</taxon>
        <taxon>Viridiplantae</taxon>
        <taxon>Streptophyta</taxon>
        <taxon>Embryophyta</taxon>
        <taxon>Tracheophyta</taxon>
        <taxon>Spermatophyta</taxon>
        <taxon>Magnoliopsida</taxon>
        <taxon>Magnoliidae</taxon>
        <taxon>Laurales</taxon>
        <taxon>Lauraceae</taxon>
        <taxon>Cinnamomum</taxon>
    </lineage>
</organism>
<dbReference type="GO" id="GO:0042742">
    <property type="term" value="P:defense response to bacterium"/>
    <property type="evidence" value="ECO:0007669"/>
    <property type="project" value="UniProtKB-ARBA"/>
</dbReference>
<keyword evidence="7" id="KW-0723">Serine/threonine-protein kinase</keyword>
<keyword evidence="9 22" id="KW-0812">Transmembrane</keyword>
<comment type="similarity">
    <text evidence="3">In the N-terminal section; belongs to the leguminous lectin family.</text>
</comment>
<evidence type="ECO:0000256" key="4">
    <source>
        <dbReference type="ARBA" id="ARBA00010217"/>
    </source>
</evidence>
<dbReference type="FunFam" id="3.30.200.20:FF:000621">
    <property type="entry name" value="Putative L-type lectin-domain containing receptor kinase VII.2"/>
    <property type="match status" value="1"/>
</dbReference>
<evidence type="ECO:0000313" key="24">
    <source>
        <dbReference type="EMBL" id="RWR78964.1"/>
    </source>
</evidence>
<dbReference type="Proteomes" id="UP000283530">
    <property type="component" value="Unassembled WGS sequence"/>
</dbReference>
<evidence type="ECO:0000256" key="3">
    <source>
        <dbReference type="ARBA" id="ARBA00008536"/>
    </source>
</evidence>
<dbReference type="GO" id="GO:0004674">
    <property type="term" value="F:protein serine/threonine kinase activity"/>
    <property type="evidence" value="ECO:0007669"/>
    <property type="project" value="UniProtKB-KW"/>
</dbReference>
<evidence type="ECO:0000256" key="7">
    <source>
        <dbReference type="ARBA" id="ARBA00022527"/>
    </source>
</evidence>
<evidence type="ECO:0000256" key="6">
    <source>
        <dbReference type="ARBA" id="ARBA00022475"/>
    </source>
</evidence>
<keyword evidence="13" id="KW-0418">Kinase</keyword>
<keyword evidence="18" id="KW-0325">Glycoprotein</keyword>
<dbReference type="FunFam" id="1.10.510.10:FF:000108">
    <property type="entry name" value="L-type lectin-domain containing receptor kinase S.4"/>
    <property type="match status" value="1"/>
</dbReference>
<dbReference type="GO" id="GO:0005886">
    <property type="term" value="C:plasma membrane"/>
    <property type="evidence" value="ECO:0007669"/>
    <property type="project" value="UniProtKB-SubCell"/>
</dbReference>
<evidence type="ECO:0000256" key="1">
    <source>
        <dbReference type="ARBA" id="ARBA00004236"/>
    </source>
</evidence>
<feature type="domain" description="Protein kinase" evidence="23">
    <location>
        <begin position="417"/>
        <end position="719"/>
    </location>
</feature>
<evidence type="ECO:0000256" key="2">
    <source>
        <dbReference type="ARBA" id="ARBA00004479"/>
    </source>
</evidence>
<evidence type="ECO:0000256" key="14">
    <source>
        <dbReference type="ARBA" id="ARBA00022840"/>
    </source>
</evidence>
<comment type="caution">
    <text evidence="24">The sequence shown here is derived from an EMBL/GenBank/DDBJ whole genome shotgun (WGS) entry which is preliminary data.</text>
</comment>
<evidence type="ECO:0000256" key="19">
    <source>
        <dbReference type="ARBA" id="ARBA00047899"/>
    </source>
</evidence>
<evidence type="ECO:0000256" key="21">
    <source>
        <dbReference type="PROSITE-ProRule" id="PRU10141"/>
    </source>
</evidence>
<dbReference type="InterPro" id="IPR017441">
    <property type="entry name" value="Protein_kinase_ATP_BS"/>
</dbReference>
<evidence type="ECO:0000256" key="22">
    <source>
        <dbReference type="SAM" id="Phobius"/>
    </source>
</evidence>
<dbReference type="FunFam" id="2.60.120.200:FF:000086">
    <property type="entry name" value="L-type lectin-domain containing receptor kinase S.4"/>
    <property type="match status" value="1"/>
</dbReference>
<gene>
    <name evidence="24" type="ORF">CKAN_00751900</name>
</gene>
<proteinExistence type="inferred from homology"/>
<dbReference type="SMART" id="SM00220">
    <property type="entry name" value="S_TKc"/>
    <property type="match status" value="1"/>
</dbReference>
<evidence type="ECO:0000256" key="17">
    <source>
        <dbReference type="ARBA" id="ARBA00023170"/>
    </source>
</evidence>